<dbReference type="Gene3D" id="3.30.450.20">
    <property type="entry name" value="PAS domain"/>
    <property type="match status" value="1"/>
</dbReference>
<evidence type="ECO:0000256" key="2">
    <source>
        <dbReference type="ARBA" id="ARBA00023224"/>
    </source>
</evidence>
<dbReference type="RefSeq" id="WP_390194313.1">
    <property type="nucleotide sequence ID" value="NZ_JBHMEP010000004.1"/>
</dbReference>
<dbReference type="PROSITE" id="PS50112">
    <property type="entry name" value="PAS"/>
    <property type="match status" value="1"/>
</dbReference>
<dbReference type="Pfam" id="PF08447">
    <property type="entry name" value="PAS_3"/>
    <property type="match status" value="1"/>
</dbReference>
<dbReference type="EMBL" id="JBHMEP010000004">
    <property type="protein sequence ID" value="MFB9136257.1"/>
    <property type="molecule type" value="Genomic_DNA"/>
</dbReference>
<reference evidence="8 9" key="1">
    <citation type="submission" date="2024-09" db="EMBL/GenBank/DDBJ databases">
        <authorList>
            <person name="Sun Q."/>
            <person name="Mori K."/>
        </authorList>
    </citation>
    <scope>NUCLEOTIDE SEQUENCE [LARGE SCALE GENOMIC DNA]</scope>
    <source>
        <strain evidence="8 9">CECT 8064</strain>
    </source>
</reference>
<keyword evidence="9" id="KW-1185">Reference proteome</keyword>
<dbReference type="SUPFAM" id="SSF58104">
    <property type="entry name" value="Methyl-accepting chemotaxis protein (MCP) signaling domain"/>
    <property type="match status" value="1"/>
</dbReference>
<dbReference type="CDD" id="cd11386">
    <property type="entry name" value="MCP_signal"/>
    <property type="match status" value="1"/>
</dbReference>
<comment type="subcellular location">
    <subcellularLocation>
        <location evidence="1">Membrane</location>
    </subcellularLocation>
</comment>
<dbReference type="SUPFAM" id="SSF55785">
    <property type="entry name" value="PYP-like sensor domain (PAS domain)"/>
    <property type="match status" value="1"/>
</dbReference>
<dbReference type="PANTHER" id="PTHR32089:SF52">
    <property type="entry name" value="CHEMOTAXIS SIGNAL TRANSDUCTION SYSTEM METHYL ACCEPTING SENSORY TRANSDUCER WITH PAS SENSORY DOMAIN"/>
    <property type="match status" value="1"/>
</dbReference>
<dbReference type="SMART" id="SM00086">
    <property type="entry name" value="PAC"/>
    <property type="match status" value="1"/>
</dbReference>
<proteinExistence type="inferred from homology"/>
<protein>
    <submittedName>
        <fullName evidence="8">Methyl-accepting chemotaxis protein</fullName>
    </submittedName>
</protein>
<keyword evidence="5" id="KW-0472">Membrane</keyword>
<dbReference type="PROSITE" id="PS50111">
    <property type="entry name" value="CHEMOTAXIS_TRANSDUC_2"/>
    <property type="match status" value="1"/>
</dbReference>
<dbReference type="Gene3D" id="1.10.287.950">
    <property type="entry name" value="Methyl-accepting chemotaxis protein"/>
    <property type="match status" value="1"/>
</dbReference>
<dbReference type="Proteomes" id="UP001589645">
    <property type="component" value="Unassembled WGS sequence"/>
</dbReference>
<comment type="similarity">
    <text evidence="3">Belongs to the methyl-accepting chemotaxis (MCP) protein family.</text>
</comment>
<evidence type="ECO:0000313" key="8">
    <source>
        <dbReference type="EMBL" id="MFB9136257.1"/>
    </source>
</evidence>
<feature type="domain" description="Methyl-accepting transducer" evidence="6">
    <location>
        <begin position="237"/>
        <end position="473"/>
    </location>
</feature>
<dbReference type="CDD" id="cd00130">
    <property type="entry name" value="PAS"/>
    <property type="match status" value="1"/>
</dbReference>
<accession>A0ABV5HR67</accession>
<evidence type="ECO:0000259" key="7">
    <source>
        <dbReference type="PROSITE" id="PS50112"/>
    </source>
</evidence>
<feature type="domain" description="PAS" evidence="7">
    <location>
        <begin position="5"/>
        <end position="75"/>
    </location>
</feature>
<evidence type="ECO:0000256" key="1">
    <source>
        <dbReference type="ARBA" id="ARBA00004370"/>
    </source>
</evidence>
<dbReference type="InterPro" id="IPR004090">
    <property type="entry name" value="Chemotax_Me-accpt_rcpt"/>
</dbReference>
<organism evidence="8 9">
    <name type="scientific">Vibrio olivae</name>
    <dbReference type="NCBI Taxonomy" id="1243002"/>
    <lineage>
        <taxon>Bacteria</taxon>
        <taxon>Pseudomonadati</taxon>
        <taxon>Pseudomonadota</taxon>
        <taxon>Gammaproteobacteria</taxon>
        <taxon>Vibrionales</taxon>
        <taxon>Vibrionaceae</taxon>
        <taxon>Vibrio</taxon>
    </lineage>
</organism>
<dbReference type="PRINTS" id="PR00260">
    <property type="entry name" value="CHEMTRNSDUCR"/>
</dbReference>
<dbReference type="InterPro" id="IPR001610">
    <property type="entry name" value="PAC"/>
</dbReference>
<dbReference type="InterPro" id="IPR004089">
    <property type="entry name" value="MCPsignal_dom"/>
</dbReference>
<comment type="caution">
    <text evidence="8">The sequence shown here is derived from an EMBL/GenBank/DDBJ whole genome shotgun (WGS) entry which is preliminary data.</text>
</comment>
<dbReference type="SMART" id="SM00283">
    <property type="entry name" value="MA"/>
    <property type="match status" value="1"/>
</dbReference>
<dbReference type="InterPro" id="IPR013655">
    <property type="entry name" value="PAS_fold_3"/>
</dbReference>
<dbReference type="SMART" id="SM00091">
    <property type="entry name" value="PAS"/>
    <property type="match status" value="1"/>
</dbReference>
<keyword evidence="5" id="KW-1133">Transmembrane helix</keyword>
<keyword evidence="5" id="KW-0812">Transmembrane</keyword>
<sequence>MGKRNQEVIDEEVTFSEELVSTTDLRGVITYANDAFCKVSGYSYEELMGKNHNMIRHPDMPKAAFKDLWQHLEQGHSWRGAVKNRCKDGKYYWVDAFVTPIFSNGKAIGYQSVRAPIEEKTKQTAIKLYQTVNKGKRVTGILDSFSARAILFTLLAAVAIAGAFLTPWSAIVLLFLPFVCFYSELFVAPRFYGQLQKEYDSVSRLVYCGNQPHSIADYHLKMSFGKIKTILGRVTDSCNKLQSSVLSLHHAAEVTKTSADQQTDELQQVSTAVEQMVTTIDDVANNTGTTAQKVMEANKECQHASDLMNQTRDAIDCLSAEIARSSESAGELNVEAEKIGHIMEEIRGIAEQTNLLALNAAIEAARAGEHGRGFAVVADEVRNLSSRTNSATEQIQSSISGIQHTLRQWSEVMAKEKQTADGCVEQAKASQSTVGSVRQLITDISDLSTQISSAAEQQSLVSHEISRNIVNVNDSSLQNAKQADVVSEQSESITQRVDSLVGLSATFGMR</sequence>
<dbReference type="InterPro" id="IPR000014">
    <property type="entry name" value="PAS"/>
</dbReference>
<evidence type="ECO:0000259" key="6">
    <source>
        <dbReference type="PROSITE" id="PS50111"/>
    </source>
</evidence>
<gene>
    <name evidence="8" type="ORF">ACFFUV_14885</name>
</gene>
<evidence type="ECO:0000256" key="4">
    <source>
        <dbReference type="PROSITE-ProRule" id="PRU00284"/>
    </source>
</evidence>
<evidence type="ECO:0000256" key="5">
    <source>
        <dbReference type="SAM" id="Phobius"/>
    </source>
</evidence>
<dbReference type="PANTHER" id="PTHR32089">
    <property type="entry name" value="METHYL-ACCEPTING CHEMOTAXIS PROTEIN MCPB"/>
    <property type="match status" value="1"/>
</dbReference>
<name>A0ABV5HR67_9VIBR</name>
<dbReference type="Pfam" id="PF00015">
    <property type="entry name" value="MCPsignal"/>
    <property type="match status" value="1"/>
</dbReference>
<feature type="transmembrane region" description="Helical" evidence="5">
    <location>
        <begin position="145"/>
        <end position="164"/>
    </location>
</feature>
<evidence type="ECO:0000256" key="3">
    <source>
        <dbReference type="ARBA" id="ARBA00029447"/>
    </source>
</evidence>
<keyword evidence="2 4" id="KW-0807">Transducer</keyword>
<dbReference type="InterPro" id="IPR035965">
    <property type="entry name" value="PAS-like_dom_sf"/>
</dbReference>
<dbReference type="NCBIfam" id="TIGR00229">
    <property type="entry name" value="sensory_box"/>
    <property type="match status" value="1"/>
</dbReference>
<evidence type="ECO:0000313" key="9">
    <source>
        <dbReference type="Proteomes" id="UP001589645"/>
    </source>
</evidence>